<feature type="domain" description="NADH:quinone oxidoreductase/Mrp antiporter transmembrane" evidence="9">
    <location>
        <begin position="127"/>
        <end position="412"/>
    </location>
</feature>
<feature type="transmembrane region" description="Helical" evidence="8">
    <location>
        <begin position="267"/>
        <end position="286"/>
    </location>
</feature>
<feature type="transmembrane region" description="Helical" evidence="8">
    <location>
        <begin position="387"/>
        <end position="415"/>
    </location>
</feature>
<evidence type="ECO:0000313" key="10">
    <source>
        <dbReference type="EMBL" id="HDQ98796.1"/>
    </source>
</evidence>
<dbReference type="Pfam" id="PF00361">
    <property type="entry name" value="Proton_antipo_M"/>
    <property type="match status" value="1"/>
</dbReference>
<comment type="caution">
    <text evidence="10">The sequence shown here is derived from an EMBL/GenBank/DDBJ whole genome shotgun (WGS) entry which is preliminary data.</text>
</comment>
<keyword evidence="3 7" id="KW-0812">Transmembrane</keyword>
<feature type="transmembrane region" description="Helical" evidence="8">
    <location>
        <begin position="110"/>
        <end position="127"/>
    </location>
</feature>
<proteinExistence type="predicted"/>
<evidence type="ECO:0000256" key="7">
    <source>
        <dbReference type="RuleBase" id="RU000320"/>
    </source>
</evidence>
<evidence type="ECO:0000256" key="6">
    <source>
        <dbReference type="ARBA" id="ARBA00023136"/>
    </source>
</evidence>
<keyword evidence="5" id="KW-0560">Oxidoreductase</keyword>
<reference evidence="10" key="1">
    <citation type="journal article" date="2020" name="mSystems">
        <title>Genome- and Community-Level Interaction Insights into Carbon Utilization and Element Cycling Functions of Hydrothermarchaeota in Hydrothermal Sediment.</title>
        <authorList>
            <person name="Zhou Z."/>
            <person name="Liu Y."/>
            <person name="Xu W."/>
            <person name="Pan J."/>
            <person name="Luo Z.H."/>
            <person name="Li M."/>
        </authorList>
    </citation>
    <scope>NUCLEOTIDE SEQUENCE [LARGE SCALE GENOMIC DNA]</scope>
    <source>
        <strain evidence="10">SpSt-1182</strain>
    </source>
</reference>
<keyword evidence="4 8" id="KW-1133">Transmembrane helix</keyword>
<dbReference type="GO" id="GO:0005886">
    <property type="term" value="C:plasma membrane"/>
    <property type="evidence" value="ECO:0007669"/>
    <property type="project" value="UniProtKB-SubCell"/>
</dbReference>
<dbReference type="EMBL" id="DSBX01000020">
    <property type="protein sequence ID" value="HDQ98796.1"/>
    <property type="molecule type" value="Genomic_DNA"/>
</dbReference>
<evidence type="ECO:0000256" key="3">
    <source>
        <dbReference type="ARBA" id="ARBA00022692"/>
    </source>
</evidence>
<keyword evidence="2" id="KW-1003">Cell membrane</keyword>
<dbReference type="PANTHER" id="PTHR42682">
    <property type="entry name" value="HYDROGENASE-4 COMPONENT F"/>
    <property type="match status" value="1"/>
</dbReference>
<keyword evidence="6 8" id="KW-0472">Membrane</keyword>
<dbReference type="InterPro" id="IPR052175">
    <property type="entry name" value="ComplexI-like_HydComp"/>
</dbReference>
<evidence type="ECO:0000256" key="8">
    <source>
        <dbReference type="SAM" id="Phobius"/>
    </source>
</evidence>
<evidence type="ECO:0000256" key="4">
    <source>
        <dbReference type="ARBA" id="ARBA00022989"/>
    </source>
</evidence>
<dbReference type="Proteomes" id="UP000885672">
    <property type="component" value="Unassembled WGS sequence"/>
</dbReference>
<feature type="transmembrane region" description="Helical" evidence="8">
    <location>
        <begin position="362"/>
        <end position="381"/>
    </location>
</feature>
<feature type="transmembrane region" description="Helical" evidence="8">
    <location>
        <begin position="203"/>
        <end position="223"/>
    </location>
</feature>
<gene>
    <name evidence="10" type="ORF">ENN51_00715</name>
</gene>
<name>A0A7V0XEL8_UNCW3</name>
<accession>A0A7V0XEL8</accession>
<feature type="transmembrane region" description="Helical" evidence="8">
    <location>
        <begin position="32"/>
        <end position="52"/>
    </location>
</feature>
<evidence type="ECO:0000259" key="9">
    <source>
        <dbReference type="Pfam" id="PF00361"/>
    </source>
</evidence>
<feature type="transmembrane region" description="Helical" evidence="8">
    <location>
        <begin position="6"/>
        <end position="25"/>
    </location>
</feature>
<feature type="transmembrane region" description="Helical" evidence="8">
    <location>
        <begin position="163"/>
        <end position="183"/>
    </location>
</feature>
<feature type="transmembrane region" description="Helical" evidence="8">
    <location>
        <begin position="436"/>
        <end position="460"/>
    </location>
</feature>
<dbReference type="AlphaFoldDB" id="A0A7V0XEL8"/>
<evidence type="ECO:0000256" key="5">
    <source>
        <dbReference type="ARBA" id="ARBA00023002"/>
    </source>
</evidence>
<sequence>MSGLLGAAILVPFVTGFLLLVLRRLPRGLRNAVSVLASAATLALVVMLWSRAGTGSHGLWLMGILRVLPSPLMVVDGIGLLLATVFAFVWLLVTLYSTGYLKGYDYQDDYFGFLLMMLGAMVGLCFARNMLMIYLFWELAGIATWRLVAFYRSDREVAAARKTLLITFAGSVLMLVGFAVVFVEHQTFSPDRLSGPGMNPWALFLILAGIVTKSASVPMYVWLPDAHTSAPSPMSAVLSGIVAKIGLIAYIRIFIQSPLAPPESWPLIVGGIGVAGSLLAAGGALYARDYKRVLAYSTVSQLGYIFIGFAFAATFGLHAGIIYLVAHCLAKAGLFLAMGVVEKTTGRRDLTELGGLARTMPVTAAATAVMMLSIIGLPPLLGFWGKFYVILAAVRGEALVIAIAALVAAVMTALYMVRLYRMFTGEPREGVAGREVGLLSSVVAVLALATLALGVAYPWLSGYLDAALAATGM</sequence>
<evidence type="ECO:0000256" key="2">
    <source>
        <dbReference type="ARBA" id="ARBA00022475"/>
    </source>
</evidence>
<dbReference type="InterPro" id="IPR001750">
    <property type="entry name" value="ND/Mrp_TM"/>
</dbReference>
<feature type="transmembrane region" description="Helical" evidence="8">
    <location>
        <begin position="321"/>
        <end position="341"/>
    </location>
</feature>
<organism evidence="10">
    <name type="scientific">candidate division WOR-3 bacterium</name>
    <dbReference type="NCBI Taxonomy" id="2052148"/>
    <lineage>
        <taxon>Bacteria</taxon>
        <taxon>Bacteria division WOR-3</taxon>
    </lineage>
</organism>
<feature type="transmembrane region" description="Helical" evidence="8">
    <location>
        <begin position="72"/>
        <end position="98"/>
    </location>
</feature>
<dbReference type="GO" id="GO:0016491">
    <property type="term" value="F:oxidoreductase activity"/>
    <property type="evidence" value="ECO:0007669"/>
    <property type="project" value="UniProtKB-KW"/>
</dbReference>
<feature type="transmembrane region" description="Helical" evidence="8">
    <location>
        <begin position="133"/>
        <end position="151"/>
    </location>
</feature>
<protein>
    <recommendedName>
        <fullName evidence="9">NADH:quinone oxidoreductase/Mrp antiporter transmembrane domain-containing protein</fullName>
    </recommendedName>
</protein>
<feature type="transmembrane region" description="Helical" evidence="8">
    <location>
        <begin position="293"/>
        <end position="315"/>
    </location>
</feature>
<evidence type="ECO:0000256" key="1">
    <source>
        <dbReference type="ARBA" id="ARBA00004651"/>
    </source>
</evidence>
<dbReference type="PRINTS" id="PR01434">
    <property type="entry name" value="NADHDHGNASE5"/>
</dbReference>
<feature type="transmembrane region" description="Helical" evidence="8">
    <location>
        <begin position="235"/>
        <end position="255"/>
    </location>
</feature>
<dbReference type="PANTHER" id="PTHR42682:SF4">
    <property type="entry name" value="NADH-UBIQUINONE_PLASTOQUINONE"/>
    <property type="match status" value="1"/>
</dbReference>
<comment type="subcellular location">
    <subcellularLocation>
        <location evidence="1">Cell membrane</location>
        <topology evidence="1">Multi-pass membrane protein</topology>
    </subcellularLocation>
    <subcellularLocation>
        <location evidence="7">Membrane</location>
        <topology evidence="7">Multi-pass membrane protein</topology>
    </subcellularLocation>
</comment>